<dbReference type="Pfam" id="PF04402">
    <property type="entry name" value="SIMPL"/>
    <property type="match status" value="1"/>
</dbReference>
<keyword evidence="1" id="KW-0732">Signal</keyword>
<comment type="caution">
    <text evidence="2">The sequence shown here is derived from an EMBL/GenBank/DDBJ whole genome shotgun (WGS) entry which is preliminary data.</text>
</comment>
<dbReference type="Gene3D" id="3.30.110.170">
    <property type="entry name" value="Protein of unknown function (DUF541), domain 1"/>
    <property type="match status" value="1"/>
</dbReference>
<dbReference type="PANTHER" id="PTHR34387">
    <property type="entry name" value="SLR1258 PROTEIN"/>
    <property type="match status" value="1"/>
</dbReference>
<evidence type="ECO:0000313" key="3">
    <source>
        <dbReference type="Proteomes" id="UP000619033"/>
    </source>
</evidence>
<dbReference type="InterPro" id="IPR052022">
    <property type="entry name" value="26kDa_periplasmic_antigen"/>
</dbReference>
<reference evidence="2" key="1">
    <citation type="submission" date="2021-01" db="EMBL/GenBank/DDBJ databases">
        <title>Genome seq and assembly of Tabrizicola sp. KVB23.</title>
        <authorList>
            <person name="Chhetri G."/>
        </authorList>
    </citation>
    <scope>NUCLEOTIDE SEQUENCE</scope>
    <source>
        <strain evidence="2">KVB23</strain>
    </source>
</reference>
<accession>A0A8J7SSA6</accession>
<dbReference type="Gene3D" id="3.30.70.2970">
    <property type="entry name" value="Protein of unknown function (DUF541), domain 2"/>
    <property type="match status" value="1"/>
</dbReference>
<name>A0A8J7SSA6_9RHOB</name>
<dbReference type="EMBL" id="JAESVP010000002">
    <property type="protein sequence ID" value="MBL4927575.1"/>
    <property type="molecule type" value="Genomic_DNA"/>
</dbReference>
<dbReference type="Proteomes" id="UP000619033">
    <property type="component" value="Unassembled WGS sequence"/>
</dbReference>
<dbReference type="InterPro" id="IPR007497">
    <property type="entry name" value="SIMPL/DUF541"/>
</dbReference>
<protein>
    <submittedName>
        <fullName evidence="2">SIMPL domain-containing protein</fullName>
    </submittedName>
</protein>
<dbReference type="AlphaFoldDB" id="A0A8J7SSA6"/>
<proteinExistence type="predicted"/>
<keyword evidence="3" id="KW-1185">Reference proteome</keyword>
<dbReference type="RefSeq" id="WP_202658698.1">
    <property type="nucleotide sequence ID" value="NZ_JAESVP010000002.1"/>
</dbReference>
<feature type="signal peptide" evidence="1">
    <location>
        <begin position="1"/>
        <end position="21"/>
    </location>
</feature>
<dbReference type="GO" id="GO:0006974">
    <property type="term" value="P:DNA damage response"/>
    <property type="evidence" value="ECO:0007669"/>
    <property type="project" value="TreeGrafter"/>
</dbReference>
<evidence type="ECO:0000313" key="2">
    <source>
        <dbReference type="EMBL" id="MBL4927575.1"/>
    </source>
</evidence>
<gene>
    <name evidence="2" type="ORF">JI744_05590</name>
</gene>
<sequence>MRILKMIVLSTALVSPFAALADAPTPTITVTGEATVQATPDMATISLGVTTQGATGAEAMKANTEALTKVIERLKGAGIDDKDLQTQNLSLNPVWSSEGLSSSGAQTITGYSAANILSVRVRDLAGLGGVLDAAVGDGANTLNGLSFDLSQPRPAQDEARKAATLDAHARAELLAAAAGVKLGRVLSISESQGYGGGMPVMYDAKAAAAVPVQAGQVGMMASVSITYEIAQ</sequence>
<organism evidence="2 3">
    <name type="scientific">Fuscibacter oryzae</name>
    <dbReference type="NCBI Taxonomy" id="2803939"/>
    <lineage>
        <taxon>Bacteria</taxon>
        <taxon>Pseudomonadati</taxon>
        <taxon>Pseudomonadota</taxon>
        <taxon>Alphaproteobacteria</taxon>
        <taxon>Rhodobacterales</taxon>
        <taxon>Paracoccaceae</taxon>
        <taxon>Fuscibacter</taxon>
    </lineage>
</organism>
<dbReference type="PANTHER" id="PTHR34387:SF1">
    <property type="entry name" value="PERIPLASMIC IMMUNOGENIC PROTEIN"/>
    <property type="match status" value="1"/>
</dbReference>
<feature type="chain" id="PRO_5035163245" evidence="1">
    <location>
        <begin position="22"/>
        <end position="231"/>
    </location>
</feature>
<evidence type="ECO:0000256" key="1">
    <source>
        <dbReference type="SAM" id="SignalP"/>
    </source>
</evidence>